<feature type="transmembrane region" description="Helical" evidence="1">
    <location>
        <begin position="55"/>
        <end position="73"/>
    </location>
</feature>
<evidence type="ECO:0000313" key="3">
    <source>
        <dbReference type="Proteomes" id="UP000054279"/>
    </source>
</evidence>
<keyword evidence="1" id="KW-0812">Transmembrane</keyword>
<evidence type="ECO:0000256" key="1">
    <source>
        <dbReference type="SAM" id="Phobius"/>
    </source>
</evidence>
<reference evidence="2 3" key="1">
    <citation type="submission" date="2014-06" db="EMBL/GenBank/DDBJ databases">
        <title>Evolutionary Origins and Diversification of the Mycorrhizal Mutualists.</title>
        <authorList>
            <consortium name="DOE Joint Genome Institute"/>
            <consortium name="Mycorrhizal Genomics Consortium"/>
            <person name="Kohler A."/>
            <person name="Kuo A."/>
            <person name="Nagy L.G."/>
            <person name="Floudas D."/>
            <person name="Copeland A."/>
            <person name="Barry K.W."/>
            <person name="Cichocki N."/>
            <person name="Veneault-Fourrey C."/>
            <person name="LaButti K."/>
            <person name="Lindquist E.A."/>
            <person name="Lipzen A."/>
            <person name="Lundell T."/>
            <person name="Morin E."/>
            <person name="Murat C."/>
            <person name="Riley R."/>
            <person name="Ohm R."/>
            <person name="Sun H."/>
            <person name="Tunlid A."/>
            <person name="Henrissat B."/>
            <person name="Grigoriev I.V."/>
            <person name="Hibbett D.S."/>
            <person name="Martin F."/>
        </authorList>
    </citation>
    <scope>NUCLEOTIDE SEQUENCE [LARGE SCALE GENOMIC DNA]</scope>
    <source>
        <strain evidence="2 3">SS14</strain>
    </source>
</reference>
<feature type="transmembrane region" description="Helical" evidence="1">
    <location>
        <begin position="85"/>
        <end position="106"/>
    </location>
</feature>
<dbReference type="HOGENOM" id="CLU_071376_1_0_1"/>
<keyword evidence="3" id="KW-1185">Reference proteome</keyword>
<feature type="transmembrane region" description="Helical" evidence="1">
    <location>
        <begin position="134"/>
        <end position="160"/>
    </location>
</feature>
<dbReference type="OrthoDB" id="3062801at2759"/>
<protein>
    <submittedName>
        <fullName evidence="2">Uncharacterized protein</fullName>
    </submittedName>
</protein>
<dbReference type="EMBL" id="KN837147">
    <property type="protein sequence ID" value="KIJ40024.1"/>
    <property type="molecule type" value="Genomic_DNA"/>
</dbReference>
<evidence type="ECO:0000313" key="2">
    <source>
        <dbReference type="EMBL" id="KIJ40024.1"/>
    </source>
</evidence>
<dbReference type="AlphaFoldDB" id="A0A0C9UYS0"/>
<keyword evidence="1" id="KW-1133">Transmembrane helix</keyword>
<dbReference type="Proteomes" id="UP000054279">
    <property type="component" value="Unassembled WGS sequence"/>
</dbReference>
<feature type="non-terminal residue" evidence="2">
    <location>
        <position position="1"/>
    </location>
</feature>
<accession>A0A0C9UYS0</accession>
<keyword evidence="1" id="KW-0472">Membrane</keyword>
<name>A0A0C9UYS0_SPHS4</name>
<proteinExistence type="predicted"/>
<sequence length="208" mass="23524">MKQLAKEVEAKTDLGDGLPYSISVYNLQDDRYSSIVNLRRNWDSFIDSVLREWKTCNVISVLLLSAILTILQIESAADDPLTRYSALTSLICALMSLLYGGVYIICFSRMKRTHKAAVWAEEAQRSKTSLWWNVWVLLAMPTVWLAWSLISYLICIMAFVWRTGTANEPTSPPLSSESALVPRIIISSILTVGLIYFGFIISTLRRYG</sequence>
<feature type="transmembrane region" description="Helical" evidence="1">
    <location>
        <begin position="180"/>
        <end position="204"/>
    </location>
</feature>
<gene>
    <name evidence="2" type="ORF">M422DRAFT_174253</name>
</gene>
<organism evidence="2 3">
    <name type="scientific">Sphaerobolus stellatus (strain SS14)</name>
    <dbReference type="NCBI Taxonomy" id="990650"/>
    <lineage>
        <taxon>Eukaryota</taxon>
        <taxon>Fungi</taxon>
        <taxon>Dikarya</taxon>
        <taxon>Basidiomycota</taxon>
        <taxon>Agaricomycotina</taxon>
        <taxon>Agaricomycetes</taxon>
        <taxon>Phallomycetidae</taxon>
        <taxon>Geastrales</taxon>
        <taxon>Sphaerobolaceae</taxon>
        <taxon>Sphaerobolus</taxon>
    </lineage>
</organism>